<evidence type="ECO:0000313" key="4">
    <source>
        <dbReference type="EMBL" id="MEU8134233.1"/>
    </source>
</evidence>
<dbReference type="InterPro" id="IPR052016">
    <property type="entry name" value="Bact_Sigma-Reg"/>
</dbReference>
<dbReference type="Gene3D" id="3.30.450.40">
    <property type="match status" value="1"/>
</dbReference>
<dbReference type="Pfam" id="PF13185">
    <property type="entry name" value="GAF_2"/>
    <property type="match status" value="1"/>
</dbReference>
<dbReference type="NCBIfam" id="TIGR00229">
    <property type="entry name" value="sensory_box"/>
    <property type="match status" value="1"/>
</dbReference>
<dbReference type="InterPro" id="IPR000014">
    <property type="entry name" value="PAS"/>
</dbReference>
<dbReference type="Gene3D" id="3.60.40.10">
    <property type="entry name" value="PPM-type phosphatase domain"/>
    <property type="match status" value="1"/>
</dbReference>
<keyword evidence="5" id="KW-1185">Reference proteome</keyword>
<dbReference type="InterPro" id="IPR013656">
    <property type="entry name" value="PAS_4"/>
</dbReference>
<gene>
    <name evidence="4" type="ORF">AB0C36_12050</name>
</gene>
<dbReference type="RefSeq" id="WP_358352719.1">
    <property type="nucleotide sequence ID" value="NZ_JBEZFP010000024.1"/>
</dbReference>
<dbReference type="CDD" id="cd00130">
    <property type="entry name" value="PAS"/>
    <property type="match status" value="1"/>
</dbReference>
<dbReference type="SMART" id="SM00331">
    <property type="entry name" value="PP2C_SIG"/>
    <property type="match status" value="1"/>
</dbReference>
<dbReference type="EMBL" id="JBEZFP010000024">
    <property type="protein sequence ID" value="MEU8134233.1"/>
    <property type="molecule type" value="Genomic_DNA"/>
</dbReference>
<dbReference type="SUPFAM" id="SSF55785">
    <property type="entry name" value="PYP-like sensor domain (PAS domain)"/>
    <property type="match status" value="1"/>
</dbReference>
<dbReference type="SUPFAM" id="SSF81606">
    <property type="entry name" value="PP2C-like"/>
    <property type="match status" value="1"/>
</dbReference>
<proteinExistence type="predicted"/>
<dbReference type="SMART" id="SM00065">
    <property type="entry name" value="GAF"/>
    <property type="match status" value="1"/>
</dbReference>
<evidence type="ECO:0000256" key="1">
    <source>
        <dbReference type="ARBA" id="ARBA00022801"/>
    </source>
</evidence>
<protein>
    <submittedName>
        <fullName evidence="4">SpoIIE family protein phosphatase</fullName>
    </submittedName>
</protein>
<evidence type="ECO:0000313" key="5">
    <source>
        <dbReference type="Proteomes" id="UP001551482"/>
    </source>
</evidence>
<dbReference type="Proteomes" id="UP001551482">
    <property type="component" value="Unassembled WGS sequence"/>
</dbReference>
<accession>A0ABV3DES7</accession>
<feature type="domain" description="PAS" evidence="3">
    <location>
        <begin position="15"/>
        <end position="61"/>
    </location>
</feature>
<dbReference type="PROSITE" id="PS50112">
    <property type="entry name" value="PAS"/>
    <property type="match status" value="1"/>
</dbReference>
<dbReference type="Pfam" id="PF07228">
    <property type="entry name" value="SpoIIE"/>
    <property type="match status" value="1"/>
</dbReference>
<dbReference type="InterPro" id="IPR001932">
    <property type="entry name" value="PPM-type_phosphatase-like_dom"/>
</dbReference>
<dbReference type="PANTHER" id="PTHR43156">
    <property type="entry name" value="STAGE II SPORULATION PROTEIN E-RELATED"/>
    <property type="match status" value="1"/>
</dbReference>
<dbReference type="InterPro" id="IPR003018">
    <property type="entry name" value="GAF"/>
</dbReference>
<feature type="region of interest" description="Disordered" evidence="2">
    <location>
        <begin position="191"/>
        <end position="210"/>
    </location>
</feature>
<dbReference type="Pfam" id="PF08448">
    <property type="entry name" value="PAS_4"/>
    <property type="match status" value="1"/>
</dbReference>
<dbReference type="SUPFAM" id="SSF55781">
    <property type="entry name" value="GAF domain-like"/>
    <property type="match status" value="1"/>
</dbReference>
<name>A0ABV3DES7_9ACTN</name>
<dbReference type="PANTHER" id="PTHR43156:SF2">
    <property type="entry name" value="STAGE II SPORULATION PROTEIN E"/>
    <property type="match status" value="1"/>
</dbReference>
<comment type="caution">
    <text evidence="4">The sequence shown here is derived from an EMBL/GenBank/DDBJ whole genome shotgun (WGS) entry which is preliminary data.</text>
</comment>
<reference evidence="4 5" key="1">
    <citation type="submission" date="2024-06" db="EMBL/GenBank/DDBJ databases">
        <title>The Natural Products Discovery Center: Release of the First 8490 Sequenced Strains for Exploring Actinobacteria Biosynthetic Diversity.</title>
        <authorList>
            <person name="Kalkreuter E."/>
            <person name="Kautsar S.A."/>
            <person name="Yang D."/>
            <person name="Bader C.D."/>
            <person name="Teijaro C.N."/>
            <person name="Fluegel L."/>
            <person name="Davis C.M."/>
            <person name="Simpson J.R."/>
            <person name="Lauterbach L."/>
            <person name="Steele A.D."/>
            <person name="Gui C."/>
            <person name="Meng S."/>
            <person name="Li G."/>
            <person name="Viehrig K."/>
            <person name="Ye F."/>
            <person name="Su P."/>
            <person name="Kiefer A.F."/>
            <person name="Nichols A."/>
            <person name="Cepeda A.J."/>
            <person name="Yan W."/>
            <person name="Fan B."/>
            <person name="Jiang Y."/>
            <person name="Adhikari A."/>
            <person name="Zheng C.-J."/>
            <person name="Schuster L."/>
            <person name="Cowan T.M."/>
            <person name="Smanski M.J."/>
            <person name="Chevrette M.G."/>
            <person name="De Carvalho L.P.S."/>
            <person name="Shen B."/>
        </authorList>
    </citation>
    <scope>NUCLEOTIDE SEQUENCE [LARGE SCALE GENOMIC DNA]</scope>
    <source>
        <strain evidence="4 5">NPDC048946</strain>
    </source>
</reference>
<dbReference type="InterPro" id="IPR035965">
    <property type="entry name" value="PAS-like_dom_sf"/>
</dbReference>
<dbReference type="InterPro" id="IPR036457">
    <property type="entry name" value="PPM-type-like_dom_sf"/>
</dbReference>
<keyword evidence="1" id="KW-0378">Hydrolase</keyword>
<dbReference type="Gene3D" id="3.30.450.20">
    <property type="entry name" value="PAS domain"/>
    <property type="match status" value="1"/>
</dbReference>
<evidence type="ECO:0000256" key="2">
    <source>
        <dbReference type="SAM" id="MobiDB-lite"/>
    </source>
</evidence>
<organism evidence="4 5">
    <name type="scientific">Streptodolium elevatio</name>
    <dbReference type="NCBI Taxonomy" id="3157996"/>
    <lineage>
        <taxon>Bacteria</taxon>
        <taxon>Bacillati</taxon>
        <taxon>Actinomycetota</taxon>
        <taxon>Actinomycetes</taxon>
        <taxon>Kitasatosporales</taxon>
        <taxon>Streptomycetaceae</taxon>
        <taxon>Streptodolium</taxon>
    </lineage>
</organism>
<sequence>MTTRPPATGCSDDGELARVARSFAASSSSGLLVLDTDLRYVHVNEALARMNGVSAEDHRGRPARDVMPLSEHAEPVLRAVLSDGRTREVVSSRKTQDAHMSARRYWLGVYDRWEVDGEVRGLVGVVVEVSEAYRSWLDGGREEHHLGLFDAARQRIGTTLDRDTTCGELAAFAVPLLADGATVDLLPEFTTPGGGHRERPAAADPGGRGPVSLRREALAGVPQLRRVTEEMAGVGELVDYEADSAVARVLREGRPAREDFGAATWRGPAAARVAAYRAAGAHSGMAVPLVSRGRPLGVLTMMRAGASPAFTEQDEFTAREIATRAAVSLDHALHYEHEHAVARELQESLLGEPRDPRPDIDIATRYLPSGSEALVGGDWFDVVALSGGRTLKVMGDVMGHGLNAAVAMSHYRMLVRALAATDAAPHEMLARMDDMVAAAGFDRVATCLLEVVDPGAGTAQIASAGHLPPALVERSGIRLLDVPTGPPLGTGAGGYTSTAFPRTPGPVMLLYTDGLVERRGEDIDVSLRRLTDLRPPPVGADLGDLVDYVVDQLGPDAEDDIAVMASRLRLRYGRRSG</sequence>
<dbReference type="InterPro" id="IPR029016">
    <property type="entry name" value="GAF-like_dom_sf"/>
</dbReference>
<evidence type="ECO:0000259" key="3">
    <source>
        <dbReference type="PROSITE" id="PS50112"/>
    </source>
</evidence>